<accession>A0A0D2AU65</accession>
<organism evidence="4 5">
    <name type="scientific">Verruconis gallopava</name>
    <dbReference type="NCBI Taxonomy" id="253628"/>
    <lineage>
        <taxon>Eukaryota</taxon>
        <taxon>Fungi</taxon>
        <taxon>Dikarya</taxon>
        <taxon>Ascomycota</taxon>
        <taxon>Pezizomycotina</taxon>
        <taxon>Dothideomycetes</taxon>
        <taxon>Pleosporomycetidae</taxon>
        <taxon>Venturiales</taxon>
        <taxon>Sympoventuriaceae</taxon>
        <taxon>Verruconis</taxon>
    </lineage>
</organism>
<dbReference type="SUPFAM" id="SSF47923">
    <property type="entry name" value="Ypt/Rab-GAP domain of gyp1p"/>
    <property type="match status" value="2"/>
</dbReference>
<dbReference type="InterPro" id="IPR035969">
    <property type="entry name" value="Rab-GAP_TBC_sf"/>
</dbReference>
<dbReference type="GeneID" id="27314094"/>
<dbReference type="AlphaFoldDB" id="A0A0D2AU65"/>
<dbReference type="STRING" id="253628.A0A0D2AU65"/>
<dbReference type="Gene3D" id="1.10.8.1310">
    <property type="match status" value="1"/>
</dbReference>
<reference evidence="4 5" key="1">
    <citation type="submission" date="2015-01" db="EMBL/GenBank/DDBJ databases">
        <title>The Genome Sequence of Ochroconis gallopava CBS43764.</title>
        <authorList>
            <consortium name="The Broad Institute Genomics Platform"/>
            <person name="Cuomo C."/>
            <person name="de Hoog S."/>
            <person name="Gorbushina A."/>
            <person name="Stielow B."/>
            <person name="Teixiera M."/>
            <person name="Abouelleil A."/>
            <person name="Chapman S.B."/>
            <person name="Priest M."/>
            <person name="Young S.K."/>
            <person name="Wortman J."/>
            <person name="Nusbaum C."/>
            <person name="Birren B."/>
        </authorList>
    </citation>
    <scope>NUCLEOTIDE SEQUENCE [LARGE SCALE GENOMIC DNA]</scope>
    <source>
        <strain evidence="4 5">CBS 43764</strain>
    </source>
</reference>
<evidence type="ECO:0000313" key="5">
    <source>
        <dbReference type="Proteomes" id="UP000053259"/>
    </source>
</evidence>
<evidence type="ECO:0000259" key="3">
    <source>
        <dbReference type="PROSITE" id="PS50086"/>
    </source>
</evidence>
<gene>
    <name evidence="4" type="ORF">PV09_06121</name>
</gene>
<dbReference type="GO" id="GO:0005096">
    <property type="term" value="F:GTPase activator activity"/>
    <property type="evidence" value="ECO:0007669"/>
    <property type="project" value="UniProtKB-KW"/>
</dbReference>
<dbReference type="PANTHER" id="PTHR20913">
    <property type="entry name" value="TBC1 DOMAIN FAMILY MEMBER 20/GTPASE"/>
    <property type="match status" value="1"/>
</dbReference>
<evidence type="ECO:0000256" key="2">
    <source>
        <dbReference type="SAM" id="MobiDB-lite"/>
    </source>
</evidence>
<feature type="region of interest" description="Disordered" evidence="2">
    <location>
        <begin position="14"/>
        <end position="34"/>
    </location>
</feature>
<dbReference type="InParanoid" id="A0A0D2AU65"/>
<dbReference type="VEuPathDB" id="FungiDB:PV09_06121"/>
<dbReference type="GO" id="GO:0005789">
    <property type="term" value="C:endoplasmic reticulum membrane"/>
    <property type="evidence" value="ECO:0007669"/>
    <property type="project" value="TreeGrafter"/>
</dbReference>
<dbReference type="HOGENOM" id="CLU_039465_0_1_1"/>
<dbReference type="EMBL" id="KN847548">
    <property type="protein sequence ID" value="KIW02684.1"/>
    <property type="molecule type" value="Genomic_DNA"/>
</dbReference>
<dbReference type="PROSITE" id="PS50086">
    <property type="entry name" value="TBC_RABGAP"/>
    <property type="match status" value="1"/>
</dbReference>
<dbReference type="Pfam" id="PF00566">
    <property type="entry name" value="RabGAP-TBC"/>
    <property type="match status" value="1"/>
</dbReference>
<dbReference type="InterPro" id="IPR000195">
    <property type="entry name" value="Rab-GAP-TBC_dom"/>
</dbReference>
<dbReference type="Gene3D" id="1.10.472.80">
    <property type="entry name" value="Ypt/Rab-GAP domain of gyp1p, domain 3"/>
    <property type="match status" value="1"/>
</dbReference>
<feature type="domain" description="Rab-GAP TBC" evidence="3">
    <location>
        <begin position="66"/>
        <end position="251"/>
    </location>
</feature>
<sequence length="430" mass="49045">MAADEAGNVLSSATLKPSLNLNPMDVPHNESSENVKIKAKRERILSACETKNLDLLIELASEDGGFLSDDIRQKAWPILLGSDHVSTAAETEAPWETLPPHRDEEQVRLDVHRSFIYYPSNETDKQLDARRVDLEALIVSTLRRHPSLCYFQGYHDICQVFLLVNGLPSCYSLVRRLSMLRIRDFMLPKLSASVSHLRLLPAILYAADRPIYAILPANPFYGLSHVLTLYAHDIHSYSDIARLFDFLLAREAVMSIYLFAVIIISKREMLLEYMADEPDENILAVVLQKLPQDIDIEGMICQAIKLYEQFPPASLPFKTWKMVSDNSVLKTTIDRKALRDQTLQEGQVWFDNHAEEIRREEFRAKVVMTLKNKLSKYRRPALFTLSVAVCALALWAGKNKSSPFGGLVNRMWDVSTLGKYIDFVGRYREL</sequence>
<dbReference type="RefSeq" id="XP_016212553.1">
    <property type="nucleotide sequence ID" value="XM_016359717.1"/>
</dbReference>
<proteinExistence type="predicted"/>
<protein>
    <recommendedName>
        <fullName evidence="3">Rab-GAP TBC domain-containing protein</fullName>
    </recommendedName>
</protein>
<dbReference type="PANTHER" id="PTHR20913:SF7">
    <property type="entry name" value="RE60063P"/>
    <property type="match status" value="1"/>
</dbReference>
<name>A0A0D2AU65_9PEZI</name>
<dbReference type="OrthoDB" id="206700at2759"/>
<evidence type="ECO:0000313" key="4">
    <source>
        <dbReference type="EMBL" id="KIW02684.1"/>
    </source>
</evidence>
<dbReference type="Proteomes" id="UP000053259">
    <property type="component" value="Unassembled WGS sequence"/>
</dbReference>
<keyword evidence="1" id="KW-0343">GTPase activation</keyword>
<dbReference type="InterPro" id="IPR045913">
    <property type="entry name" value="TBC20/Gyp8-like"/>
</dbReference>
<evidence type="ECO:0000256" key="1">
    <source>
        <dbReference type="ARBA" id="ARBA00022468"/>
    </source>
</evidence>
<dbReference type="GO" id="GO:0006888">
    <property type="term" value="P:endoplasmic reticulum to Golgi vesicle-mediated transport"/>
    <property type="evidence" value="ECO:0007669"/>
    <property type="project" value="TreeGrafter"/>
</dbReference>
<keyword evidence="5" id="KW-1185">Reference proteome</keyword>